<dbReference type="PANTHER" id="PTHR11795">
    <property type="entry name" value="BRANCHED-CHAIN AMINO ACID TRANSPORT SYSTEM PERMEASE PROTEIN LIVH"/>
    <property type="match status" value="1"/>
</dbReference>
<feature type="transmembrane region" description="Helical" evidence="9">
    <location>
        <begin position="91"/>
        <end position="108"/>
    </location>
</feature>
<evidence type="ECO:0000256" key="3">
    <source>
        <dbReference type="ARBA" id="ARBA00022475"/>
    </source>
</evidence>
<evidence type="ECO:0000256" key="2">
    <source>
        <dbReference type="ARBA" id="ARBA00022448"/>
    </source>
</evidence>
<keyword evidence="5" id="KW-0029">Amino-acid transport</keyword>
<dbReference type="InterPro" id="IPR052157">
    <property type="entry name" value="BCAA_transport_permease"/>
</dbReference>
<comment type="subcellular location">
    <subcellularLocation>
        <location evidence="1">Cell membrane</location>
        <topology evidence="1">Multi-pass membrane protein</topology>
    </subcellularLocation>
</comment>
<dbReference type="EMBL" id="JAJNOR010000011">
    <property type="protein sequence ID" value="MCD2493655.1"/>
    <property type="molecule type" value="Genomic_DNA"/>
</dbReference>
<evidence type="ECO:0000256" key="7">
    <source>
        <dbReference type="ARBA" id="ARBA00023136"/>
    </source>
</evidence>
<proteinExistence type="inferred from homology"/>
<evidence type="ECO:0000256" key="9">
    <source>
        <dbReference type="SAM" id="Phobius"/>
    </source>
</evidence>
<organism evidence="10 11">
    <name type="scientific">Lientehia hominis</name>
    <dbReference type="NCBI Taxonomy" id="2897778"/>
    <lineage>
        <taxon>Bacteria</taxon>
        <taxon>Bacillati</taxon>
        <taxon>Bacillota</taxon>
        <taxon>Clostridia</taxon>
        <taxon>Lachnospirales</taxon>
        <taxon>Lachnospiraceae</taxon>
        <taxon>Lientehia</taxon>
    </lineage>
</organism>
<dbReference type="GO" id="GO:0005886">
    <property type="term" value="C:plasma membrane"/>
    <property type="evidence" value="ECO:0007669"/>
    <property type="project" value="UniProtKB-SubCell"/>
</dbReference>
<feature type="transmembrane region" description="Helical" evidence="9">
    <location>
        <begin position="240"/>
        <end position="261"/>
    </location>
</feature>
<evidence type="ECO:0000256" key="6">
    <source>
        <dbReference type="ARBA" id="ARBA00022989"/>
    </source>
</evidence>
<comment type="similarity">
    <text evidence="8">Belongs to the binding-protein-dependent transport system permease family. LivHM subfamily.</text>
</comment>
<dbReference type="RefSeq" id="WP_231063499.1">
    <property type="nucleotide sequence ID" value="NZ_JAJNOR010000011.1"/>
</dbReference>
<evidence type="ECO:0000256" key="8">
    <source>
        <dbReference type="ARBA" id="ARBA00037998"/>
    </source>
</evidence>
<dbReference type="InterPro" id="IPR001851">
    <property type="entry name" value="ABC_transp_permease"/>
</dbReference>
<keyword evidence="11" id="KW-1185">Reference proteome</keyword>
<sequence length="293" mass="31333">MKMFIQLVIMGLALGSIYSLIAMGYSLIYKASGLMTFVQGDILTIGAFLGLTFYRFLKLPYIVSVLLTMAVAFVIGFLLEKGVIRKLLNKNVMAIYIVLATIAVSYIFQNGAQAIWSSKVEYFPTVFKTDSISILGVGVQPESLLCVGASLLCMVLLHIFMTKTRVGTSMRAAAMDPMAAESCGINVSMNTGITWGLSAGIAAVAGIFIGPMYGVYVTLGAKIGTKGFAGAVMGGYGNMYGAMVGGLILGLVETFVAGYISSDFKNMFAYIILIVFLFVKPTGIFNEQAIQDV</sequence>
<dbReference type="GO" id="GO:0022857">
    <property type="term" value="F:transmembrane transporter activity"/>
    <property type="evidence" value="ECO:0007669"/>
    <property type="project" value="InterPro"/>
</dbReference>
<evidence type="ECO:0000256" key="4">
    <source>
        <dbReference type="ARBA" id="ARBA00022692"/>
    </source>
</evidence>
<comment type="caution">
    <text evidence="10">The sequence shown here is derived from an EMBL/GenBank/DDBJ whole genome shotgun (WGS) entry which is preliminary data.</text>
</comment>
<evidence type="ECO:0000313" key="11">
    <source>
        <dbReference type="Proteomes" id="UP001299265"/>
    </source>
</evidence>
<keyword evidence="3" id="KW-1003">Cell membrane</keyword>
<dbReference type="AlphaFoldDB" id="A0AAP2RKT7"/>
<feature type="transmembrane region" description="Helical" evidence="9">
    <location>
        <begin position="195"/>
        <end position="219"/>
    </location>
</feature>
<dbReference type="GO" id="GO:0006865">
    <property type="term" value="P:amino acid transport"/>
    <property type="evidence" value="ECO:0007669"/>
    <property type="project" value="UniProtKB-KW"/>
</dbReference>
<evidence type="ECO:0000313" key="10">
    <source>
        <dbReference type="EMBL" id="MCD2493655.1"/>
    </source>
</evidence>
<dbReference type="CDD" id="cd06582">
    <property type="entry name" value="TM_PBP1_LivH_like"/>
    <property type="match status" value="1"/>
</dbReference>
<feature type="transmembrane region" description="Helical" evidence="9">
    <location>
        <begin position="267"/>
        <end position="285"/>
    </location>
</feature>
<keyword evidence="4 9" id="KW-0812">Transmembrane</keyword>
<keyword evidence="6 9" id="KW-1133">Transmembrane helix</keyword>
<evidence type="ECO:0000256" key="1">
    <source>
        <dbReference type="ARBA" id="ARBA00004651"/>
    </source>
</evidence>
<feature type="transmembrane region" description="Helical" evidence="9">
    <location>
        <begin position="7"/>
        <end position="28"/>
    </location>
</feature>
<dbReference type="PANTHER" id="PTHR11795:SF451">
    <property type="entry name" value="ABC TRANSPORTER PERMEASE PROTEIN"/>
    <property type="match status" value="1"/>
</dbReference>
<gene>
    <name evidence="10" type="ORF">LQE92_13670</name>
</gene>
<evidence type="ECO:0000256" key="5">
    <source>
        <dbReference type="ARBA" id="ARBA00022970"/>
    </source>
</evidence>
<protein>
    <submittedName>
        <fullName evidence="10">Branched-chain amino acid ABC transporter permease</fullName>
    </submittedName>
</protein>
<accession>A0AAP2RKT7</accession>
<dbReference type="Pfam" id="PF02653">
    <property type="entry name" value="BPD_transp_2"/>
    <property type="match status" value="1"/>
</dbReference>
<feature type="transmembrane region" description="Helical" evidence="9">
    <location>
        <begin position="61"/>
        <end position="79"/>
    </location>
</feature>
<dbReference type="Proteomes" id="UP001299265">
    <property type="component" value="Unassembled WGS sequence"/>
</dbReference>
<feature type="transmembrane region" description="Helical" evidence="9">
    <location>
        <begin position="143"/>
        <end position="161"/>
    </location>
</feature>
<keyword evidence="7 9" id="KW-0472">Membrane</keyword>
<name>A0AAP2RKT7_9FIRM</name>
<reference evidence="10 11" key="1">
    <citation type="submission" date="2021-11" db="EMBL/GenBank/DDBJ databases">
        <title>Lacrimispora sp. nov. NSJ-141 isolated from human feces.</title>
        <authorList>
            <person name="Abdugheni R."/>
        </authorList>
    </citation>
    <scope>NUCLEOTIDE SEQUENCE [LARGE SCALE GENOMIC DNA]</scope>
    <source>
        <strain evidence="10 11">NSJ-141</strain>
    </source>
</reference>
<keyword evidence="2" id="KW-0813">Transport</keyword>